<feature type="region of interest" description="Disordered" evidence="5">
    <location>
        <begin position="1"/>
        <end position="58"/>
    </location>
</feature>
<comment type="subcellular location">
    <subcellularLocation>
        <location evidence="1">Membrane</location>
        <topology evidence="1">Multi-pass membrane protein</topology>
    </subcellularLocation>
</comment>
<dbReference type="Proteomes" id="UP000256645">
    <property type="component" value="Unassembled WGS sequence"/>
</dbReference>
<dbReference type="EMBL" id="PDLM01000012">
    <property type="protein sequence ID" value="RDW64787.1"/>
    <property type="molecule type" value="Genomic_DNA"/>
</dbReference>
<dbReference type="InterPro" id="IPR002523">
    <property type="entry name" value="MgTranspt_CorA/ZnTranspt_ZntB"/>
</dbReference>
<feature type="compositionally biased region" description="Polar residues" evidence="5">
    <location>
        <begin position="537"/>
        <end position="546"/>
    </location>
</feature>
<dbReference type="GO" id="GO:0046873">
    <property type="term" value="F:metal ion transmembrane transporter activity"/>
    <property type="evidence" value="ECO:0007669"/>
    <property type="project" value="InterPro"/>
</dbReference>
<gene>
    <name evidence="7" type="ORF">BP6252_10438</name>
</gene>
<feature type="compositionally biased region" description="Basic and acidic residues" evidence="5">
    <location>
        <begin position="525"/>
        <end position="534"/>
    </location>
</feature>
<feature type="compositionally biased region" description="Basic and acidic residues" evidence="5">
    <location>
        <begin position="31"/>
        <end position="56"/>
    </location>
</feature>
<feature type="transmembrane region" description="Helical" evidence="6">
    <location>
        <begin position="1060"/>
        <end position="1081"/>
    </location>
</feature>
<keyword evidence="3 6" id="KW-1133">Transmembrane helix</keyword>
<evidence type="ECO:0000256" key="4">
    <source>
        <dbReference type="ARBA" id="ARBA00023136"/>
    </source>
</evidence>
<feature type="region of interest" description="Disordered" evidence="5">
    <location>
        <begin position="627"/>
        <end position="699"/>
    </location>
</feature>
<protein>
    <submittedName>
        <fullName evidence="7">Uncharacterized protein</fullName>
    </submittedName>
</protein>
<dbReference type="STRING" id="1849047.A0A3D8QSN2"/>
<evidence type="ECO:0000256" key="6">
    <source>
        <dbReference type="SAM" id="Phobius"/>
    </source>
</evidence>
<feature type="transmembrane region" description="Helical" evidence="6">
    <location>
        <begin position="1023"/>
        <end position="1040"/>
    </location>
</feature>
<sequence length="1167" mass="133074">MSRFDPPSPREASHRRRYTDQSFGVNNIYNDDVHYPGRSTEPARRPRDSEKEEKLRHVQRVGNRTRLITQSRPHGPEAVPQQSVYYDQNYEREPIAITSRSNAVRYSLAGANPEIIIQNNSEAIFDQFGSDVESPMSEAGSEISFTFDLDSIGHSFIADEDGSFQDEKPKAYVPRKHEPRKDLGTYEEAIHNVIYSKYLGDDQARGNISADLRTKSETPAHSSTESNVLMRWTHLESQCPGFEYFSDYVQRLSGLDEDYKQDIAALLERTREAHEQSILTSDGPRGKYLEACLDEEVILNKHEKKNKTHTIRFLCLPYFFLAPYSGYTLPNASSLHPMKTLLQFSSASTSKKRDLDQAVCRLEYTKKGNCFHVPQIWCLILDNNILLTCSRLSSTDLRSGIIDIVSTPPVSGGDKKPAYVRVSDGANRLWILPKNACTPWFRFVANFKDTSSIQDFENDFEVRHKGRVVDTTTWVQLFSQTYNQSIKLTIRKRISNRSRRYDLASDESEPEDSLTASVVSQKPVQIHDNDDKGVDTVSDNNSTGSDKNLKFVEAPMDTFYYFLWLTSVKPQMKKNNDFGPGTPQGKFSVDLGNLSKLIRSMQAFLHASKAKTRIAYQRCPINSLREVEESLLRTPQPSTNDGKNKSRNPHRPAREEEGIARPVQSSESFRRRRGSPPAARSRQRDTDRPFRSRSRDEEVIVSEYPDTAEAGGKLRRETFRYVPSRDVPISTTRLSKQKAQFIKTAKTWFQFYFPLCYSSHLISKYWGAVNSLMEDDAKFTAFYEGSNYPPSHNNITQRLVSISSILSNGKGPLPWNIQLPEEFGKAWIHILMYLIYSSSENAKYRSIAEVELRRCDELLAKGRRVLLRNAAQIPLSEREAVLPLGLVSLIAKKLLQDITNGQPDITSSYYEYFKQLEQEVQSNPYDRSHQEKIACLRQEIDIVLKVLSEQLECITDLQSKTGQGGALESELHFPKEREFYILHRCMFSLNARIQSFQEIGALAIDLGQFNIRRIEGNKDRQEAAILVFTIVTIIFLPLSFVSSFLGMNTKDVRDMGSTQWIFWASAIPITIIIVGLSMLFAQRVEPTRQWFNSLVGSWGSGASGNAAVMVLDGSSPQQIYGVQAAEYGRPGRRTYAVPERARYGYERDDDDYYGIRRRRTETGGDIY</sequence>
<evidence type="ECO:0000256" key="1">
    <source>
        <dbReference type="ARBA" id="ARBA00004141"/>
    </source>
</evidence>
<keyword evidence="2 6" id="KW-0812">Transmembrane</keyword>
<feature type="region of interest" description="Disordered" evidence="5">
    <location>
        <begin position="499"/>
        <end position="546"/>
    </location>
</feature>
<feature type="compositionally biased region" description="Basic and acidic residues" evidence="5">
    <location>
        <begin position="682"/>
        <end position="698"/>
    </location>
</feature>
<dbReference type="SUPFAM" id="SSF144083">
    <property type="entry name" value="Magnesium transport protein CorA, transmembrane region"/>
    <property type="match status" value="1"/>
</dbReference>
<accession>A0A3D8QSN2</accession>
<dbReference type="InterPro" id="IPR045863">
    <property type="entry name" value="CorA_TM1_TM2"/>
</dbReference>
<keyword evidence="4 6" id="KW-0472">Membrane</keyword>
<feature type="compositionally biased region" description="Polar residues" evidence="5">
    <location>
        <begin position="20"/>
        <end position="29"/>
    </location>
</feature>
<evidence type="ECO:0000313" key="8">
    <source>
        <dbReference type="Proteomes" id="UP000256645"/>
    </source>
</evidence>
<proteinExistence type="predicted"/>
<keyword evidence="8" id="KW-1185">Reference proteome</keyword>
<name>A0A3D8QSN2_9HELO</name>
<dbReference type="Gene3D" id="1.20.58.340">
    <property type="entry name" value="Magnesium transport protein CorA, transmembrane region"/>
    <property type="match status" value="1"/>
</dbReference>
<organism evidence="7 8">
    <name type="scientific">Coleophoma cylindrospora</name>
    <dbReference type="NCBI Taxonomy" id="1849047"/>
    <lineage>
        <taxon>Eukaryota</taxon>
        <taxon>Fungi</taxon>
        <taxon>Dikarya</taxon>
        <taxon>Ascomycota</taxon>
        <taxon>Pezizomycotina</taxon>
        <taxon>Leotiomycetes</taxon>
        <taxon>Helotiales</taxon>
        <taxon>Dermateaceae</taxon>
        <taxon>Coleophoma</taxon>
    </lineage>
</organism>
<dbReference type="Pfam" id="PF01544">
    <property type="entry name" value="CorA"/>
    <property type="match status" value="1"/>
</dbReference>
<evidence type="ECO:0000256" key="5">
    <source>
        <dbReference type="SAM" id="MobiDB-lite"/>
    </source>
</evidence>
<dbReference type="OrthoDB" id="3487340at2759"/>
<evidence type="ECO:0000256" key="2">
    <source>
        <dbReference type="ARBA" id="ARBA00022692"/>
    </source>
</evidence>
<dbReference type="PANTHER" id="PTHR47685:SF1">
    <property type="entry name" value="MAGNESIUM TRANSPORT PROTEIN CORA"/>
    <property type="match status" value="1"/>
</dbReference>
<reference evidence="7 8" key="1">
    <citation type="journal article" date="2018" name="IMA Fungus">
        <title>IMA Genome-F 9: Draft genome sequence of Annulohypoxylon stygium, Aspergillus mulundensis, Berkeleyomyces basicola (syn. Thielaviopsis basicola), Ceratocystis smalleyi, two Cercospora beticola strains, Coleophoma cylindrospora, Fusarium fracticaudum, Phialophora cf. hyalina, and Morchella septimelata.</title>
        <authorList>
            <person name="Wingfield B.D."/>
            <person name="Bills G.F."/>
            <person name="Dong Y."/>
            <person name="Huang W."/>
            <person name="Nel W.J."/>
            <person name="Swalarsk-Parry B.S."/>
            <person name="Vaghefi N."/>
            <person name="Wilken P.M."/>
            <person name="An Z."/>
            <person name="de Beer Z.W."/>
            <person name="De Vos L."/>
            <person name="Chen L."/>
            <person name="Duong T.A."/>
            <person name="Gao Y."/>
            <person name="Hammerbacher A."/>
            <person name="Kikkert J.R."/>
            <person name="Li Y."/>
            <person name="Li H."/>
            <person name="Li K."/>
            <person name="Li Q."/>
            <person name="Liu X."/>
            <person name="Ma X."/>
            <person name="Naidoo K."/>
            <person name="Pethybridge S.J."/>
            <person name="Sun J."/>
            <person name="Steenkamp E.T."/>
            <person name="van der Nest M.A."/>
            <person name="van Wyk S."/>
            <person name="Wingfield M.J."/>
            <person name="Xiong C."/>
            <person name="Yue Q."/>
            <person name="Zhang X."/>
        </authorList>
    </citation>
    <scope>NUCLEOTIDE SEQUENCE [LARGE SCALE GENOMIC DNA]</scope>
    <source>
        <strain evidence="7 8">BP6252</strain>
    </source>
</reference>
<comment type="caution">
    <text evidence="7">The sequence shown here is derived from an EMBL/GenBank/DDBJ whole genome shotgun (WGS) entry which is preliminary data.</text>
</comment>
<dbReference type="InterPro" id="IPR050829">
    <property type="entry name" value="CorA_MIT"/>
</dbReference>
<dbReference type="AlphaFoldDB" id="A0A3D8QSN2"/>
<dbReference type="PANTHER" id="PTHR47685">
    <property type="entry name" value="MAGNESIUM TRANSPORT PROTEIN CORA"/>
    <property type="match status" value="1"/>
</dbReference>
<feature type="compositionally biased region" description="Polar residues" evidence="5">
    <location>
        <begin position="514"/>
        <end position="523"/>
    </location>
</feature>
<dbReference type="GO" id="GO:0016020">
    <property type="term" value="C:membrane"/>
    <property type="evidence" value="ECO:0007669"/>
    <property type="project" value="UniProtKB-SubCell"/>
</dbReference>
<evidence type="ECO:0000256" key="3">
    <source>
        <dbReference type="ARBA" id="ARBA00022989"/>
    </source>
</evidence>
<evidence type="ECO:0000313" key="7">
    <source>
        <dbReference type="EMBL" id="RDW64787.1"/>
    </source>
</evidence>